<keyword evidence="6" id="KW-1185">Reference proteome</keyword>
<comment type="caution">
    <text evidence="5">The sequence shown here is derived from an EMBL/GenBank/DDBJ whole genome shotgun (WGS) entry which is preliminary data.</text>
</comment>
<dbReference type="Pfam" id="PF01092">
    <property type="entry name" value="Ribosomal_S6e"/>
    <property type="match status" value="1"/>
</dbReference>
<organism evidence="5 6">
    <name type="scientific">Mycena metata</name>
    <dbReference type="NCBI Taxonomy" id="1033252"/>
    <lineage>
        <taxon>Eukaryota</taxon>
        <taxon>Fungi</taxon>
        <taxon>Dikarya</taxon>
        <taxon>Basidiomycota</taxon>
        <taxon>Agaricomycotina</taxon>
        <taxon>Agaricomycetes</taxon>
        <taxon>Agaricomycetidae</taxon>
        <taxon>Agaricales</taxon>
        <taxon>Marasmiineae</taxon>
        <taxon>Mycenaceae</taxon>
        <taxon>Mycena</taxon>
    </lineage>
</organism>
<dbReference type="PANTHER" id="PTHR11502">
    <property type="entry name" value="40S RIBOSOMAL PROTEIN S6"/>
    <property type="match status" value="1"/>
</dbReference>
<evidence type="ECO:0000313" key="6">
    <source>
        <dbReference type="Proteomes" id="UP001215598"/>
    </source>
</evidence>
<dbReference type="EMBL" id="JARKIB010000177">
    <property type="protein sequence ID" value="KAJ7727714.1"/>
    <property type="molecule type" value="Genomic_DNA"/>
</dbReference>
<feature type="region of interest" description="Disordered" evidence="4">
    <location>
        <begin position="227"/>
        <end position="246"/>
    </location>
</feature>
<dbReference type="Proteomes" id="UP001215598">
    <property type="component" value="Unassembled WGS sequence"/>
</dbReference>
<dbReference type="GO" id="GO:0005840">
    <property type="term" value="C:ribosome"/>
    <property type="evidence" value="ECO:0007669"/>
    <property type="project" value="UniProtKB-KW"/>
</dbReference>
<dbReference type="GO" id="GO:1990904">
    <property type="term" value="C:ribonucleoprotein complex"/>
    <property type="evidence" value="ECO:0007669"/>
    <property type="project" value="UniProtKB-KW"/>
</dbReference>
<evidence type="ECO:0000313" key="5">
    <source>
        <dbReference type="EMBL" id="KAJ7727714.1"/>
    </source>
</evidence>
<sequence>MRRLRADLAHNLPRTLSVSLRRSRLYRVSDKSPCSQSFYNKKSQEVPADSLRSEWAGYILHVTGGNNKQGFPMKQGVLPYRVKLLSDGPSECGAAGFLLRVHTTATPPPRPRPCAHRHAPRPCPRPLVRHSHAAKIRQAQMFANLNRHNDAHELLKQTLAAQGSNLNVRAYYTYFLIQVNLPNPQKGICTAVMHPTLPGRRRARGAPRTISHAIVRSVISSMPIPAHTTLPAHRGSASPSQPLSLRPRRAPAHAATHCYIQLKQDIPDLHGCSQAFNFQASRGCLEA</sequence>
<comment type="similarity">
    <text evidence="1">Belongs to the eukaryotic ribosomal protein eS6 family.</text>
</comment>
<evidence type="ECO:0000256" key="1">
    <source>
        <dbReference type="ARBA" id="ARBA00009312"/>
    </source>
</evidence>
<dbReference type="SMART" id="SM01405">
    <property type="entry name" value="Ribosomal_S6e"/>
    <property type="match status" value="1"/>
</dbReference>
<dbReference type="GO" id="GO:0003735">
    <property type="term" value="F:structural constituent of ribosome"/>
    <property type="evidence" value="ECO:0007669"/>
    <property type="project" value="InterPro"/>
</dbReference>
<dbReference type="AlphaFoldDB" id="A0AAD7MQ34"/>
<feature type="compositionally biased region" description="Low complexity" evidence="4">
    <location>
        <begin position="236"/>
        <end position="245"/>
    </location>
</feature>
<evidence type="ECO:0000256" key="2">
    <source>
        <dbReference type="ARBA" id="ARBA00022980"/>
    </source>
</evidence>
<keyword evidence="2" id="KW-0689">Ribosomal protein</keyword>
<accession>A0AAD7MQ34</accession>
<keyword evidence="3" id="KW-0687">Ribonucleoprotein</keyword>
<dbReference type="InterPro" id="IPR001377">
    <property type="entry name" value="Ribosomal_eS6"/>
</dbReference>
<gene>
    <name evidence="5" type="ORF">B0H16DRAFT_249173</name>
</gene>
<name>A0AAD7MQ34_9AGAR</name>
<dbReference type="GO" id="GO:0006412">
    <property type="term" value="P:translation"/>
    <property type="evidence" value="ECO:0007669"/>
    <property type="project" value="InterPro"/>
</dbReference>
<protein>
    <submittedName>
        <fullName evidence="5">Uncharacterized protein</fullName>
    </submittedName>
</protein>
<reference evidence="5" key="1">
    <citation type="submission" date="2023-03" db="EMBL/GenBank/DDBJ databases">
        <title>Massive genome expansion in bonnet fungi (Mycena s.s.) driven by repeated elements and novel gene families across ecological guilds.</title>
        <authorList>
            <consortium name="Lawrence Berkeley National Laboratory"/>
            <person name="Harder C.B."/>
            <person name="Miyauchi S."/>
            <person name="Viragh M."/>
            <person name="Kuo A."/>
            <person name="Thoen E."/>
            <person name="Andreopoulos B."/>
            <person name="Lu D."/>
            <person name="Skrede I."/>
            <person name="Drula E."/>
            <person name="Henrissat B."/>
            <person name="Morin E."/>
            <person name="Kohler A."/>
            <person name="Barry K."/>
            <person name="LaButti K."/>
            <person name="Morin E."/>
            <person name="Salamov A."/>
            <person name="Lipzen A."/>
            <person name="Mereny Z."/>
            <person name="Hegedus B."/>
            <person name="Baldrian P."/>
            <person name="Stursova M."/>
            <person name="Weitz H."/>
            <person name="Taylor A."/>
            <person name="Grigoriev I.V."/>
            <person name="Nagy L.G."/>
            <person name="Martin F."/>
            <person name="Kauserud H."/>
        </authorList>
    </citation>
    <scope>NUCLEOTIDE SEQUENCE</scope>
    <source>
        <strain evidence="5">CBHHK182m</strain>
    </source>
</reference>
<evidence type="ECO:0000256" key="4">
    <source>
        <dbReference type="SAM" id="MobiDB-lite"/>
    </source>
</evidence>
<proteinExistence type="inferred from homology"/>
<evidence type="ECO:0000256" key="3">
    <source>
        <dbReference type="ARBA" id="ARBA00023274"/>
    </source>
</evidence>